<feature type="transmembrane region" description="Helical" evidence="8">
    <location>
        <begin position="209"/>
        <end position="229"/>
    </location>
</feature>
<organism evidence="9 10">
    <name type="scientific">Folsomia candida</name>
    <name type="common">Springtail</name>
    <dbReference type="NCBI Taxonomy" id="158441"/>
    <lineage>
        <taxon>Eukaryota</taxon>
        <taxon>Metazoa</taxon>
        <taxon>Ecdysozoa</taxon>
        <taxon>Arthropoda</taxon>
        <taxon>Hexapoda</taxon>
        <taxon>Collembola</taxon>
        <taxon>Entomobryomorpha</taxon>
        <taxon>Isotomoidea</taxon>
        <taxon>Isotomidae</taxon>
        <taxon>Proisotominae</taxon>
        <taxon>Folsomia</taxon>
    </lineage>
</organism>
<feature type="transmembrane region" description="Helical" evidence="8">
    <location>
        <begin position="316"/>
        <end position="337"/>
    </location>
</feature>
<dbReference type="AlphaFoldDB" id="A0A226CXQ8"/>
<feature type="transmembrane region" description="Helical" evidence="8">
    <location>
        <begin position="20"/>
        <end position="41"/>
    </location>
</feature>
<dbReference type="Gene3D" id="1.20.1730.10">
    <property type="entry name" value="Sodium/glucose cotransporter"/>
    <property type="match status" value="2"/>
</dbReference>
<dbReference type="InterPro" id="IPR001734">
    <property type="entry name" value="Na/solute_symporter"/>
</dbReference>
<dbReference type="PANTHER" id="PTHR11819:SF195">
    <property type="entry name" value="SODIUM_GLUCOSE COTRANSPORTER 4"/>
    <property type="match status" value="1"/>
</dbReference>
<reference evidence="9 10" key="1">
    <citation type="submission" date="2015-12" db="EMBL/GenBank/DDBJ databases">
        <title>The genome of Folsomia candida.</title>
        <authorList>
            <person name="Faddeeva A."/>
            <person name="Derks M.F."/>
            <person name="Anvar Y."/>
            <person name="Smit S."/>
            <person name="Van Straalen N."/>
            <person name="Roelofs D."/>
        </authorList>
    </citation>
    <scope>NUCLEOTIDE SEQUENCE [LARGE SCALE GENOMIC DNA]</scope>
    <source>
        <strain evidence="9 10">VU population</strain>
        <tissue evidence="9">Whole body</tissue>
    </source>
</reference>
<feature type="region of interest" description="Disordered" evidence="7">
    <location>
        <begin position="629"/>
        <end position="650"/>
    </location>
</feature>
<feature type="transmembrane region" description="Helical" evidence="8">
    <location>
        <begin position="582"/>
        <end position="603"/>
    </location>
</feature>
<evidence type="ECO:0000256" key="1">
    <source>
        <dbReference type="ARBA" id="ARBA00004141"/>
    </source>
</evidence>
<evidence type="ECO:0000256" key="6">
    <source>
        <dbReference type="RuleBase" id="RU362091"/>
    </source>
</evidence>
<keyword evidence="3 8" id="KW-0812">Transmembrane</keyword>
<evidence type="ECO:0000256" key="4">
    <source>
        <dbReference type="ARBA" id="ARBA00022989"/>
    </source>
</evidence>
<comment type="similarity">
    <text evidence="2 6">Belongs to the sodium:solute symporter (SSF) (TC 2.A.21) family.</text>
</comment>
<dbReference type="EMBL" id="LNIX01000048">
    <property type="protein sequence ID" value="OXA38115.1"/>
    <property type="molecule type" value="Genomic_DNA"/>
</dbReference>
<dbReference type="NCBIfam" id="TIGR00813">
    <property type="entry name" value="sss"/>
    <property type="match status" value="1"/>
</dbReference>
<feature type="transmembrane region" description="Helical" evidence="8">
    <location>
        <begin position="509"/>
        <end position="528"/>
    </location>
</feature>
<feature type="transmembrane region" description="Helical" evidence="8">
    <location>
        <begin position="277"/>
        <end position="295"/>
    </location>
</feature>
<feature type="transmembrane region" description="Helical" evidence="8">
    <location>
        <begin position="534"/>
        <end position="552"/>
    </location>
</feature>
<comment type="caution">
    <text evidence="9">The sequence shown here is derived from an EMBL/GenBank/DDBJ whole genome shotgun (WGS) entry which is preliminary data.</text>
</comment>
<evidence type="ECO:0000256" key="3">
    <source>
        <dbReference type="ARBA" id="ARBA00022692"/>
    </source>
</evidence>
<feature type="transmembrane region" description="Helical" evidence="8">
    <location>
        <begin position="62"/>
        <end position="81"/>
    </location>
</feature>
<feature type="transmembrane region" description="Helical" evidence="8">
    <location>
        <begin position="472"/>
        <end position="497"/>
    </location>
</feature>
<feature type="transmembrane region" description="Helical" evidence="8">
    <location>
        <begin position="139"/>
        <end position="165"/>
    </location>
</feature>
<accession>A0A226CXQ8</accession>
<feature type="transmembrane region" description="Helical" evidence="8">
    <location>
        <begin position="425"/>
        <end position="446"/>
    </location>
</feature>
<feature type="transmembrane region" description="Helical" evidence="8">
    <location>
        <begin position="177"/>
        <end position="202"/>
    </location>
</feature>
<evidence type="ECO:0000256" key="5">
    <source>
        <dbReference type="ARBA" id="ARBA00023136"/>
    </source>
</evidence>
<sequence>MDQLISSSSSTDLEAPSNHLNWVDFAVIAVYFIFVLGVGLYSSFRSKRSSVQGYFLASRSMHWLPVGASLFASNIGSGHFIGLAGSGAASGIGIASFELNAIFVILILGWIFVPVYMAAGVYTMPEYLRLRFGGQRIRVYLAVLALILYVFTKISADLYAGALFIQLALGFGGDEGLYISILILLAIAALFTIAGGLTAVMWTDFVQTILMIIGAMILMVLSFNAVGGYQELIRKYMDESEPSPNATLYDEFNKSCGAVPRDAMNLFRSVHPGESDLPWTGVIFGMTISSIWYWCSDQVIVQRVLASKNMINAKGGCLLAGMLKLLPLYLLVFPGMAARVLYTDRVACADPEVCQDVCGSTTGCTNIAYAELVIKLMPTGLSGMMLAVMMAALMSSLTSIFNSSSTIFTIDIWTRLRKNPSDTELVIVGRTSVLALLAISVVWVPILKELKASQLFVYIQQVSNFLSPPVTAVFLLALFVLVLVVISIVWIPIILAYRESQLFKYIQSITSYLAPPVCAVFCSAAFITRANEQGAFWGLMTGLALGLFRFVMEFSFQSPTCGSGEVDSRPEWVRAFVDDIHYLHYGCIIFIVTLVITYVVSILTPPIDPEKLHRLTFWTRHSQQVRKPIDDYDEKKKSDAGSDSTPRYDADSMKEGSCSKFMHCICGVDSKAAALAESLEQGPKLTPEEEAVAASKFLDEEQFWKRFVNSTAILLMTAAVFMWSFYA</sequence>
<dbReference type="PROSITE" id="PS50283">
    <property type="entry name" value="NA_SOLUT_SYMP_3"/>
    <property type="match status" value="1"/>
</dbReference>
<protein>
    <submittedName>
        <fullName evidence="9">Sodium/glucose cotransporter 1</fullName>
    </submittedName>
</protein>
<dbReference type="OrthoDB" id="6132759at2759"/>
<dbReference type="GO" id="GO:0005886">
    <property type="term" value="C:plasma membrane"/>
    <property type="evidence" value="ECO:0007669"/>
    <property type="project" value="TreeGrafter"/>
</dbReference>
<feature type="transmembrane region" description="Helical" evidence="8">
    <location>
        <begin position="101"/>
        <end position="119"/>
    </location>
</feature>
<keyword evidence="4 8" id="KW-1133">Transmembrane helix</keyword>
<gene>
    <name evidence="9" type="ORF">Fcan01_27112</name>
</gene>
<comment type="subcellular location">
    <subcellularLocation>
        <location evidence="1">Membrane</location>
        <topology evidence="1">Multi-pass membrane protein</topology>
    </subcellularLocation>
</comment>
<dbReference type="Pfam" id="PF00474">
    <property type="entry name" value="SSF"/>
    <property type="match status" value="1"/>
</dbReference>
<evidence type="ECO:0000256" key="2">
    <source>
        <dbReference type="ARBA" id="ARBA00006434"/>
    </source>
</evidence>
<feature type="transmembrane region" description="Helical" evidence="8">
    <location>
        <begin position="707"/>
        <end position="726"/>
    </location>
</feature>
<keyword evidence="5 8" id="KW-0472">Membrane</keyword>
<keyword evidence="10" id="KW-1185">Reference proteome</keyword>
<name>A0A226CXQ8_FOLCA</name>
<dbReference type="OMA" id="ANAIRGC"/>
<evidence type="ECO:0000313" key="10">
    <source>
        <dbReference type="Proteomes" id="UP000198287"/>
    </source>
</evidence>
<dbReference type="InterPro" id="IPR038377">
    <property type="entry name" value="Na/Glc_symporter_sf"/>
</dbReference>
<dbReference type="STRING" id="158441.A0A226CXQ8"/>
<evidence type="ECO:0000256" key="7">
    <source>
        <dbReference type="SAM" id="MobiDB-lite"/>
    </source>
</evidence>
<evidence type="ECO:0000313" key="9">
    <source>
        <dbReference type="EMBL" id="OXA38115.1"/>
    </source>
</evidence>
<feature type="transmembrane region" description="Helical" evidence="8">
    <location>
        <begin position="385"/>
        <end position="413"/>
    </location>
</feature>
<proteinExistence type="inferred from homology"/>
<dbReference type="GO" id="GO:0005412">
    <property type="term" value="F:D-glucose:sodium symporter activity"/>
    <property type="evidence" value="ECO:0007669"/>
    <property type="project" value="TreeGrafter"/>
</dbReference>
<dbReference type="Proteomes" id="UP000198287">
    <property type="component" value="Unassembled WGS sequence"/>
</dbReference>
<evidence type="ECO:0000256" key="8">
    <source>
        <dbReference type="SAM" id="Phobius"/>
    </source>
</evidence>
<dbReference type="PANTHER" id="PTHR11819">
    <property type="entry name" value="SOLUTE CARRIER FAMILY 5"/>
    <property type="match status" value="1"/>
</dbReference>